<dbReference type="EMBL" id="VXIV02001965">
    <property type="protein sequence ID" value="KAF6028295.1"/>
    <property type="molecule type" value="Genomic_DNA"/>
</dbReference>
<proteinExistence type="predicted"/>
<feature type="compositionally biased region" description="Low complexity" evidence="1">
    <location>
        <begin position="276"/>
        <end position="305"/>
    </location>
</feature>
<gene>
    <name evidence="2" type="ORF">EB796_013399</name>
</gene>
<keyword evidence="3" id="KW-1185">Reference proteome</keyword>
<protein>
    <submittedName>
        <fullName evidence="2">Uncharacterized protein</fullName>
    </submittedName>
</protein>
<evidence type="ECO:0000313" key="3">
    <source>
        <dbReference type="Proteomes" id="UP000593567"/>
    </source>
</evidence>
<accession>A0A7J7JQS4</accession>
<evidence type="ECO:0000313" key="2">
    <source>
        <dbReference type="EMBL" id="KAF6028295.1"/>
    </source>
</evidence>
<feature type="compositionally biased region" description="Polar residues" evidence="1">
    <location>
        <begin position="228"/>
        <end position="238"/>
    </location>
</feature>
<feature type="compositionally biased region" description="Basic and acidic residues" evidence="1">
    <location>
        <begin position="108"/>
        <end position="127"/>
    </location>
</feature>
<comment type="caution">
    <text evidence="2">The sequence shown here is derived from an EMBL/GenBank/DDBJ whole genome shotgun (WGS) entry which is preliminary data.</text>
</comment>
<evidence type="ECO:0000256" key="1">
    <source>
        <dbReference type="SAM" id="MobiDB-lite"/>
    </source>
</evidence>
<feature type="compositionally biased region" description="Basic and acidic residues" evidence="1">
    <location>
        <begin position="150"/>
        <end position="171"/>
    </location>
</feature>
<feature type="compositionally biased region" description="Basic and acidic residues" evidence="1">
    <location>
        <begin position="193"/>
        <end position="224"/>
    </location>
</feature>
<feature type="region of interest" description="Disordered" evidence="1">
    <location>
        <begin position="1"/>
        <end position="305"/>
    </location>
</feature>
<reference evidence="2" key="1">
    <citation type="submission" date="2020-06" db="EMBL/GenBank/DDBJ databases">
        <title>Draft genome of Bugula neritina, a colonial animal packing powerful symbionts and potential medicines.</title>
        <authorList>
            <person name="Rayko M."/>
        </authorList>
    </citation>
    <scope>NUCLEOTIDE SEQUENCE [LARGE SCALE GENOMIC DNA]</scope>
    <source>
        <strain evidence="2">Kwan_BN1</strain>
    </source>
</reference>
<feature type="compositionally biased region" description="Polar residues" evidence="1">
    <location>
        <begin position="260"/>
        <end position="275"/>
    </location>
</feature>
<dbReference type="AlphaFoldDB" id="A0A7J7JQS4"/>
<sequence>MKLLQLNPEPSHQTYHYNDDVKGRLRAGVTHNTTSSAVAPRHPVKRTASMPASMHPAKGPQRHQGSVRHSQDKYPLHTQSSRVLLRNETADGDSRRPGRGVFTSSGKRVHEGRRMSRDDQHRVKDFSSVEVPYNGTSHDLPPRLPARNSSSDRHQFRSPDRNYPKYVDKSSPRRGVSLDRSLTENMAASRAYSSKESHNSESNHKPIDHLRDRVRRQQEKEQQRPPHSHNNPGSTISPVSHPATRITSGHPTSPEAHYSDSPSQELSPASVSYNGQYSHQYSHHTSSTDLTLSPLLEPSLSAPEL</sequence>
<name>A0A7J7JQS4_BUGNE</name>
<dbReference type="Proteomes" id="UP000593567">
    <property type="component" value="Unassembled WGS sequence"/>
</dbReference>
<organism evidence="2 3">
    <name type="scientific">Bugula neritina</name>
    <name type="common">Brown bryozoan</name>
    <name type="synonym">Sertularia neritina</name>
    <dbReference type="NCBI Taxonomy" id="10212"/>
    <lineage>
        <taxon>Eukaryota</taxon>
        <taxon>Metazoa</taxon>
        <taxon>Spiralia</taxon>
        <taxon>Lophotrochozoa</taxon>
        <taxon>Bryozoa</taxon>
        <taxon>Gymnolaemata</taxon>
        <taxon>Cheilostomatida</taxon>
        <taxon>Flustrina</taxon>
        <taxon>Buguloidea</taxon>
        <taxon>Bugulidae</taxon>
        <taxon>Bugula</taxon>
    </lineage>
</organism>